<proteinExistence type="predicted"/>
<evidence type="ECO:0008006" key="3">
    <source>
        <dbReference type="Google" id="ProtNLM"/>
    </source>
</evidence>
<reference evidence="1 2" key="1">
    <citation type="submission" date="2007-03" db="EMBL/GenBank/DDBJ databases">
        <authorList>
            <person name="Stal L."/>
            <person name="Ferriera S."/>
            <person name="Johnson J."/>
            <person name="Kravitz S."/>
            <person name="Beeson K."/>
            <person name="Sutton G."/>
            <person name="Rogers Y.-H."/>
            <person name="Friedman R."/>
            <person name="Frazier M."/>
            <person name="Venter J.C."/>
        </authorList>
    </citation>
    <scope>NUCLEOTIDE SEQUENCE [LARGE SCALE GENOMIC DNA]</scope>
    <source>
        <strain evidence="1 2">CCY0110</strain>
    </source>
</reference>
<accession>A3IGX5</accession>
<dbReference type="EMBL" id="AAXW01000001">
    <property type="protein sequence ID" value="EAZ94217.1"/>
    <property type="molecule type" value="Genomic_DNA"/>
</dbReference>
<dbReference type="SUPFAM" id="SSF143100">
    <property type="entry name" value="TTHA1013/TTHA0281-like"/>
    <property type="match status" value="1"/>
</dbReference>
<dbReference type="InterPro" id="IPR035069">
    <property type="entry name" value="TTHA1013/TTHA0281-like"/>
</dbReference>
<gene>
    <name evidence="1" type="ORF">CY0110_10092</name>
</gene>
<keyword evidence="2" id="KW-1185">Reference proteome</keyword>
<comment type="caution">
    <text evidence="1">The sequence shown here is derived from an EMBL/GenBank/DDBJ whole genome shotgun (WGS) entry which is preliminary data.</text>
</comment>
<dbReference type="Gene3D" id="3.30.160.250">
    <property type="match status" value="1"/>
</dbReference>
<protein>
    <recommendedName>
        <fullName evidence="3">HicB-like antitoxin of toxin-antitoxin system domain-containing protein</fullName>
    </recommendedName>
</protein>
<evidence type="ECO:0000313" key="1">
    <source>
        <dbReference type="EMBL" id="EAZ94217.1"/>
    </source>
</evidence>
<dbReference type="AlphaFoldDB" id="A3IGX5"/>
<name>A3IGX5_9CHRO</name>
<evidence type="ECO:0000313" key="2">
    <source>
        <dbReference type="Proteomes" id="UP000003781"/>
    </source>
</evidence>
<sequence length="89" mass="9857">MENIYKLPLILEPQPEGGYTITCPLIPNLITEADNLEEVIPNVSDALAALIETYQDLNQPLPCELQPLIPNSTLWTETLIPVNSTVKSK</sequence>
<organism evidence="1 2">
    <name type="scientific">Crocosphaera chwakensis CCY0110</name>
    <dbReference type="NCBI Taxonomy" id="391612"/>
    <lineage>
        <taxon>Bacteria</taxon>
        <taxon>Bacillati</taxon>
        <taxon>Cyanobacteriota</taxon>
        <taxon>Cyanophyceae</taxon>
        <taxon>Oscillatoriophycideae</taxon>
        <taxon>Chroococcales</taxon>
        <taxon>Aphanothecaceae</taxon>
        <taxon>Crocosphaera</taxon>
        <taxon>Crocosphaera chwakensis</taxon>
    </lineage>
</organism>
<dbReference type="OrthoDB" id="9807959at2"/>
<dbReference type="Proteomes" id="UP000003781">
    <property type="component" value="Unassembled WGS sequence"/>
</dbReference>
<dbReference type="eggNOG" id="COG1598">
    <property type="taxonomic scope" value="Bacteria"/>
</dbReference>
<dbReference type="RefSeq" id="WP_008272555.1">
    <property type="nucleotide sequence ID" value="NZ_AAXW01000001.1"/>
</dbReference>